<dbReference type="Gene3D" id="3.40.190.10">
    <property type="entry name" value="Periplasmic binding protein-like II"/>
    <property type="match status" value="2"/>
</dbReference>
<dbReference type="PANTHER" id="PTHR35841">
    <property type="entry name" value="PHOSPHONATES-BINDING PERIPLASMIC PROTEIN"/>
    <property type="match status" value="1"/>
</dbReference>
<gene>
    <name evidence="1" type="ORF">SAMN04487991_0177</name>
</gene>
<dbReference type="Pfam" id="PF12974">
    <property type="entry name" value="Phosphonate-bd"/>
    <property type="match status" value="1"/>
</dbReference>
<evidence type="ECO:0000313" key="1">
    <source>
        <dbReference type="EMBL" id="SFI53036.1"/>
    </source>
</evidence>
<evidence type="ECO:0000313" key="2">
    <source>
        <dbReference type="Proteomes" id="UP000199630"/>
    </source>
</evidence>
<dbReference type="SUPFAM" id="SSF53850">
    <property type="entry name" value="Periplasmic binding protein-like II"/>
    <property type="match status" value="1"/>
</dbReference>
<dbReference type="AlphaFoldDB" id="A0A1I3IYX6"/>
<dbReference type="EMBL" id="FORH01000001">
    <property type="protein sequence ID" value="SFI53036.1"/>
    <property type="molecule type" value="Genomic_DNA"/>
</dbReference>
<proteinExistence type="predicted"/>
<accession>A0A1I3IYX6</accession>
<dbReference type="STRING" id="588602.SAMN04487991_0177"/>
<dbReference type="PANTHER" id="PTHR35841:SF1">
    <property type="entry name" value="PHOSPHONATES-BINDING PERIPLASMIC PROTEIN"/>
    <property type="match status" value="1"/>
</dbReference>
<sequence>MMIAQLPMYLRPGNRDAHLALWELIRAGLRLRGIEAPEHLDDMLAYDAAWEHPELCLSQICNLPLRGPLKDKVTRIGACDFGLPGCAPGYYNSLFVVHEDHPAQKAEDLQDATMAYNDALSHSGWGAPWLWAENRGLRFRPVLRSGAHVASIAAVAEGRVEFATIDAQSFRVLLREDPNIIRLKVIGMTDCSPGQTFCTRAGVDPAPYFAAIDAAIETLPRRYRDRLGLRGIVALPDASYDLPLPPEPGTYARG</sequence>
<name>A0A1I3IYX6_9RHOB</name>
<keyword evidence="2" id="KW-1185">Reference proteome</keyword>
<organism evidence="1 2">
    <name type="scientific">Celeribacter neptunius</name>
    <dbReference type="NCBI Taxonomy" id="588602"/>
    <lineage>
        <taxon>Bacteria</taxon>
        <taxon>Pseudomonadati</taxon>
        <taxon>Pseudomonadota</taxon>
        <taxon>Alphaproteobacteria</taxon>
        <taxon>Rhodobacterales</taxon>
        <taxon>Roseobacteraceae</taxon>
        <taxon>Celeribacter</taxon>
    </lineage>
</organism>
<dbReference type="Proteomes" id="UP000199630">
    <property type="component" value="Unassembled WGS sequence"/>
</dbReference>
<protein>
    <submittedName>
        <fullName evidence="1">ABC transporter, phosphonate, substrate-binding protein</fullName>
    </submittedName>
</protein>
<dbReference type="RefSeq" id="WP_245781060.1">
    <property type="nucleotide sequence ID" value="NZ_FORH01000001.1"/>
</dbReference>
<reference evidence="2" key="1">
    <citation type="submission" date="2016-10" db="EMBL/GenBank/DDBJ databases">
        <authorList>
            <person name="Varghese N."/>
            <person name="Submissions S."/>
        </authorList>
    </citation>
    <scope>NUCLEOTIDE SEQUENCE [LARGE SCALE GENOMIC DNA]</scope>
    <source>
        <strain evidence="2">DSM 26471</strain>
    </source>
</reference>